<organism evidence="2">
    <name type="scientific">Hellea balneolensis</name>
    <dbReference type="NCBI Taxonomy" id="287478"/>
    <lineage>
        <taxon>Bacteria</taxon>
        <taxon>Pseudomonadati</taxon>
        <taxon>Pseudomonadota</taxon>
        <taxon>Alphaproteobacteria</taxon>
        <taxon>Maricaulales</taxon>
        <taxon>Robiginitomaculaceae</taxon>
        <taxon>Hellea</taxon>
    </lineage>
</organism>
<reference evidence="2" key="1">
    <citation type="journal article" date="2020" name="mSystems">
        <title>Genome- and Community-Level Interaction Insights into Carbon Utilization and Element Cycling Functions of Hydrothermarchaeota in Hydrothermal Sediment.</title>
        <authorList>
            <person name="Zhou Z."/>
            <person name="Liu Y."/>
            <person name="Xu W."/>
            <person name="Pan J."/>
            <person name="Luo Z.H."/>
            <person name="Li M."/>
        </authorList>
    </citation>
    <scope>NUCLEOTIDE SEQUENCE [LARGE SCALE GENOMIC DNA]</scope>
    <source>
        <strain evidence="2">HyVt-485</strain>
    </source>
</reference>
<dbReference type="AlphaFoldDB" id="A0A7C5LZW3"/>
<accession>A0A7C5LZW3</accession>
<name>A0A7C5LZW3_9PROT</name>
<dbReference type="Proteomes" id="UP000885830">
    <property type="component" value="Unassembled WGS sequence"/>
</dbReference>
<gene>
    <name evidence="2" type="ORF">ENJ42_03955</name>
</gene>
<evidence type="ECO:0000313" key="2">
    <source>
        <dbReference type="EMBL" id="HHL42748.1"/>
    </source>
</evidence>
<keyword evidence="1" id="KW-0812">Transmembrane</keyword>
<feature type="transmembrane region" description="Helical" evidence="1">
    <location>
        <begin position="95"/>
        <end position="117"/>
    </location>
</feature>
<comment type="caution">
    <text evidence="2">The sequence shown here is derived from an EMBL/GenBank/DDBJ whole genome shotgun (WGS) entry which is preliminary data.</text>
</comment>
<dbReference type="EMBL" id="DRMJ01000195">
    <property type="protein sequence ID" value="HHL42748.1"/>
    <property type="molecule type" value="Genomic_DNA"/>
</dbReference>
<keyword evidence="1" id="KW-1133">Transmembrane helix</keyword>
<keyword evidence="1" id="KW-0472">Membrane</keyword>
<proteinExistence type="predicted"/>
<sequence length="121" mass="13575">MMQDQDENKLFKAILENYSAPRADDGFSTRVIQTLERPQKIARARRIALSLGAIFGGAFAVAQMPLLLNWAQHKFRSPNIAPLDIHTNLLPGHDISVLLAAGFGMLVVATVYHFMFFSERF</sequence>
<evidence type="ECO:0000256" key="1">
    <source>
        <dbReference type="SAM" id="Phobius"/>
    </source>
</evidence>
<feature type="transmembrane region" description="Helical" evidence="1">
    <location>
        <begin position="47"/>
        <end position="68"/>
    </location>
</feature>
<protein>
    <submittedName>
        <fullName evidence="2">Uncharacterized protein</fullName>
    </submittedName>
</protein>